<dbReference type="InterPro" id="IPR015095">
    <property type="entry name" value="AlkB_hom8_N"/>
</dbReference>
<dbReference type="GO" id="GO:0008168">
    <property type="term" value="F:methyltransferase activity"/>
    <property type="evidence" value="ECO:0007669"/>
    <property type="project" value="InterPro"/>
</dbReference>
<evidence type="ECO:0000313" key="2">
    <source>
        <dbReference type="EMBL" id="LAB08887.1"/>
    </source>
</evidence>
<dbReference type="EMBL" id="IACL01072396">
    <property type="protein sequence ID" value="LAB08887.1"/>
    <property type="molecule type" value="Transcribed_RNA"/>
</dbReference>
<evidence type="ECO:0000259" key="1">
    <source>
        <dbReference type="Pfam" id="PF09004"/>
    </source>
</evidence>
<reference evidence="2" key="2">
    <citation type="submission" date="2017-11" db="EMBL/GenBank/DDBJ databases">
        <title>Coralsnake Venomics: Analyses of Venom Gland Transcriptomes and Proteomes of Six Brazilian Taxa.</title>
        <authorList>
            <person name="Aird S.D."/>
            <person name="Jorge da Silva N."/>
            <person name="Qiu L."/>
            <person name="Villar-Briones A."/>
            <person name="Aparecida-Saddi V."/>
            <person name="Campos-Telles M.P."/>
            <person name="Grau M."/>
            <person name="Mikheyev A.S."/>
        </authorList>
    </citation>
    <scope>NUCLEOTIDE SEQUENCE</scope>
    <source>
        <tissue evidence="2">Venom_gland</tissue>
    </source>
</reference>
<dbReference type="AlphaFoldDB" id="A0A2D4KJK1"/>
<organism evidence="2">
    <name type="scientific">Micrurus paraensis</name>
    <dbReference type="NCBI Taxonomy" id="1970185"/>
    <lineage>
        <taxon>Eukaryota</taxon>
        <taxon>Metazoa</taxon>
        <taxon>Chordata</taxon>
        <taxon>Craniata</taxon>
        <taxon>Vertebrata</taxon>
        <taxon>Euteleostomi</taxon>
        <taxon>Lepidosauria</taxon>
        <taxon>Squamata</taxon>
        <taxon>Bifurcata</taxon>
        <taxon>Unidentata</taxon>
        <taxon>Episquamata</taxon>
        <taxon>Toxicofera</taxon>
        <taxon>Serpentes</taxon>
        <taxon>Colubroidea</taxon>
        <taxon>Elapidae</taxon>
        <taxon>Elapinae</taxon>
        <taxon>Micrurus</taxon>
    </lineage>
</organism>
<accession>A0A2D4KJK1</accession>
<reference evidence="2" key="1">
    <citation type="submission" date="2017-07" db="EMBL/GenBank/DDBJ databases">
        <authorList>
            <person name="Mikheyev A."/>
            <person name="Grau M."/>
        </authorList>
    </citation>
    <scope>NUCLEOTIDE SEQUENCE</scope>
    <source>
        <tissue evidence="2">Venom_gland</tissue>
    </source>
</reference>
<dbReference type="EMBL" id="IACL01072389">
    <property type="protein sequence ID" value="LAB08876.1"/>
    <property type="molecule type" value="Transcribed_RNA"/>
</dbReference>
<dbReference type="GO" id="GO:0016706">
    <property type="term" value="F:2-oxoglutarate-dependent dioxygenase activity"/>
    <property type="evidence" value="ECO:0007669"/>
    <property type="project" value="InterPro"/>
</dbReference>
<protein>
    <recommendedName>
        <fullName evidence="1">Alkylated DNA repair protein AlkB homologue 8 N-terminal domain-containing protein</fullName>
    </recommendedName>
</protein>
<proteinExistence type="predicted"/>
<name>A0A2D4KJK1_9SAUR</name>
<dbReference type="Pfam" id="PF09004">
    <property type="entry name" value="ALKBH8_N"/>
    <property type="match status" value="1"/>
</dbReference>
<sequence>MARKARQRLHFFRVLQKNKVGQRLMTSFYRSTIKSVLTYCITVWYAGLTATDRKTLQRVVSTAQNIVGCSLIPLDDIARARCLRRVRKILRDDSHPGQHFFTLLPLGRRYRSIASRTNRLKNNFYPWAVRLLNGK</sequence>
<feature type="domain" description="Alkylated DNA repair protein AlkB homologue 8 N-terminal" evidence="1">
    <location>
        <begin position="2"/>
        <end position="35"/>
    </location>
</feature>